<proteinExistence type="predicted"/>
<dbReference type="EMBL" id="JBBPBM010000032">
    <property type="protein sequence ID" value="KAK8533869.1"/>
    <property type="molecule type" value="Genomic_DNA"/>
</dbReference>
<comment type="caution">
    <text evidence="1">The sequence shown here is derived from an EMBL/GenBank/DDBJ whole genome shotgun (WGS) entry which is preliminary data.</text>
</comment>
<name>A0ABR2DC35_9ROSI</name>
<dbReference type="Proteomes" id="UP001472677">
    <property type="component" value="Unassembled WGS sequence"/>
</dbReference>
<reference evidence="1 2" key="1">
    <citation type="journal article" date="2024" name="G3 (Bethesda)">
        <title>Genome assembly of Hibiscus sabdariffa L. provides insights into metabolisms of medicinal natural products.</title>
        <authorList>
            <person name="Kim T."/>
        </authorList>
    </citation>
    <scope>NUCLEOTIDE SEQUENCE [LARGE SCALE GENOMIC DNA]</scope>
    <source>
        <strain evidence="1">TK-2024</strain>
        <tissue evidence="1">Old leaves</tissue>
    </source>
</reference>
<sequence>MDEGFGVNEGESFLVSPVVMGDRLDLGCMRHEDLRVLEVPSEVPSWLSIETMAIVNRVDYDILMGLDIVKLERQPTNVTTSEQFAERNETNGVLSHMASDAQLVPLDGKLRKVCSVSNVVFSLM</sequence>
<organism evidence="1 2">
    <name type="scientific">Hibiscus sabdariffa</name>
    <name type="common">roselle</name>
    <dbReference type="NCBI Taxonomy" id="183260"/>
    <lineage>
        <taxon>Eukaryota</taxon>
        <taxon>Viridiplantae</taxon>
        <taxon>Streptophyta</taxon>
        <taxon>Embryophyta</taxon>
        <taxon>Tracheophyta</taxon>
        <taxon>Spermatophyta</taxon>
        <taxon>Magnoliopsida</taxon>
        <taxon>eudicotyledons</taxon>
        <taxon>Gunneridae</taxon>
        <taxon>Pentapetalae</taxon>
        <taxon>rosids</taxon>
        <taxon>malvids</taxon>
        <taxon>Malvales</taxon>
        <taxon>Malvaceae</taxon>
        <taxon>Malvoideae</taxon>
        <taxon>Hibiscus</taxon>
    </lineage>
</organism>
<evidence type="ECO:0000313" key="2">
    <source>
        <dbReference type="Proteomes" id="UP001472677"/>
    </source>
</evidence>
<accession>A0ABR2DC35</accession>
<protein>
    <submittedName>
        <fullName evidence="1">Uncharacterized protein</fullName>
    </submittedName>
</protein>
<evidence type="ECO:0000313" key="1">
    <source>
        <dbReference type="EMBL" id="KAK8533869.1"/>
    </source>
</evidence>
<keyword evidence="2" id="KW-1185">Reference proteome</keyword>
<gene>
    <name evidence="1" type="ORF">V6N12_047272</name>
</gene>